<dbReference type="PANTHER" id="PTHR24252:SF7">
    <property type="entry name" value="HYALIN"/>
    <property type="match status" value="1"/>
</dbReference>
<dbReference type="CDD" id="cd00190">
    <property type="entry name" value="Tryp_SPc"/>
    <property type="match status" value="1"/>
</dbReference>
<name>A0A9Q0ML49_9DIPT</name>
<keyword evidence="6" id="KW-1185">Reference proteome</keyword>
<organism evidence="5 6">
    <name type="scientific">Pseudolycoriella hygida</name>
    <dbReference type="NCBI Taxonomy" id="35572"/>
    <lineage>
        <taxon>Eukaryota</taxon>
        <taxon>Metazoa</taxon>
        <taxon>Ecdysozoa</taxon>
        <taxon>Arthropoda</taxon>
        <taxon>Hexapoda</taxon>
        <taxon>Insecta</taxon>
        <taxon>Pterygota</taxon>
        <taxon>Neoptera</taxon>
        <taxon>Endopterygota</taxon>
        <taxon>Diptera</taxon>
        <taxon>Nematocera</taxon>
        <taxon>Sciaroidea</taxon>
        <taxon>Sciaridae</taxon>
        <taxon>Pseudolycoriella</taxon>
    </lineage>
</organism>
<feature type="chain" id="PRO_5040267623" evidence="3">
    <location>
        <begin position="20"/>
        <end position="281"/>
    </location>
</feature>
<keyword evidence="3" id="KW-0732">Signal</keyword>
<accession>A0A9Q0ML49</accession>
<reference evidence="5" key="1">
    <citation type="submission" date="2022-07" db="EMBL/GenBank/DDBJ databases">
        <authorList>
            <person name="Trinca V."/>
            <person name="Uliana J.V.C."/>
            <person name="Torres T.T."/>
            <person name="Ward R.J."/>
            <person name="Monesi N."/>
        </authorList>
    </citation>
    <scope>NUCLEOTIDE SEQUENCE</scope>
    <source>
        <strain evidence="5">HSMRA1968</strain>
        <tissue evidence="5">Whole embryos</tissue>
    </source>
</reference>
<dbReference type="SMART" id="SM00020">
    <property type="entry name" value="Tryp_SPc"/>
    <property type="match status" value="1"/>
</dbReference>
<dbReference type="EMBL" id="WJQU01002055">
    <property type="protein sequence ID" value="KAJ6633374.1"/>
    <property type="molecule type" value="Genomic_DNA"/>
</dbReference>
<sequence length="281" mass="30322">MFKTVVVVLLASFVAFAQSQNAEDILPLVTGGTATVRGDAPSVVSIRRPVEVAQDTNIYCSGVIVNANHIVTAASCVHNTTFHLVNPFWFRIIAGDLNILLPSYQRFTTRATHIYTHPNYGFNPPRNNIAVMRTLDPFPVPHNTIDFAVRNTRILPIGQVCRFIGWGSQTDTGAINVVQMSLNAPIIDRACGGVVIVDNMLCAGTMVQNSGVCTGNIGGGLFCDVDGWWEFTGVLAGGLGCGAPNIAGLYMQVREFNTWINQQFTRTDATNPGILVQTPPA</sequence>
<dbReference type="PANTHER" id="PTHR24252">
    <property type="entry name" value="ACROSIN-RELATED"/>
    <property type="match status" value="1"/>
</dbReference>
<dbReference type="InterPro" id="IPR009003">
    <property type="entry name" value="Peptidase_S1_PA"/>
</dbReference>
<evidence type="ECO:0000256" key="2">
    <source>
        <dbReference type="ARBA" id="ARBA00024195"/>
    </source>
</evidence>
<feature type="signal peptide" evidence="3">
    <location>
        <begin position="1"/>
        <end position="19"/>
    </location>
</feature>
<evidence type="ECO:0000256" key="1">
    <source>
        <dbReference type="ARBA" id="ARBA00023157"/>
    </source>
</evidence>
<evidence type="ECO:0000313" key="5">
    <source>
        <dbReference type="EMBL" id="KAJ6633374.1"/>
    </source>
</evidence>
<dbReference type="PROSITE" id="PS50240">
    <property type="entry name" value="TRYPSIN_DOM"/>
    <property type="match status" value="1"/>
</dbReference>
<evidence type="ECO:0000313" key="6">
    <source>
        <dbReference type="Proteomes" id="UP001151699"/>
    </source>
</evidence>
<protein>
    <submittedName>
        <fullName evidence="5">Brain-specific serine protease 4</fullName>
    </submittedName>
</protein>
<feature type="domain" description="Peptidase S1" evidence="4">
    <location>
        <begin position="29"/>
        <end position="265"/>
    </location>
</feature>
<comment type="similarity">
    <text evidence="2">Belongs to the peptidase S1 family. CLIP subfamily.</text>
</comment>
<dbReference type="Proteomes" id="UP001151699">
    <property type="component" value="Unassembled WGS sequence"/>
</dbReference>
<evidence type="ECO:0000256" key="3">
    <source>
        <dbReference type="SAM" id="SignalP"/>
    </source>
</evidence>
<comment type="caution">
    <text evidence="5">The sequence shown here is derived from an EMBL/GenBank/DDBJ whole genome shotgun (WGS) entry which is preliminary data.</text>
</comment>
<dbReference type="SUPFAM" id="SSF50494">
    <property type="entry name" value="Trypsin-like serine proteases"/>
    <property type="match status" value="1"/>
</dbReference>
<dbReference type="InterPro" id="IPR001254">
    <property type="entry name" value="Trypsin_dom"/>
</dbReference>
<gene>
    <name evidence="5" type="primary">PRSS22</name>
    <name evidence="5" type="ORF">Bhyg_15711</name>
</gene>
<dbReference type="Gene3D" id="2.40.10.10">
    <property type="entry name" value="Trypsin-like serine proteases"/>
    <property type="match status" value="1"/>
</dbReference>
<dbReference type="AlphaFoldDB" id="A0A9Q0ML49"/>
<keyword evidence="5" id="KW-0645">Protease</keyword>
<dbReference type="InterPro" id="IPR043504">
    <property type="entry name" value="Peptidase_S1_PA_chymotrypsin"/>
</dbReference>
<dbReference type="GO" id="GO:0006508">
    <property type="term" value="P:proteolysis"/>
    <property type="evidence" value="ECO:0007669"/>
    <property type="project" value="UniProtKB-KW"/>
</dbReference>
<keyword evidence="5" id="KW-0378">Hydrolase</keyword>
<dbReference type="OrthoDB" id="10059102at2759"/>
<dbReference type="Pfam" id="PF00089">
    <property type="entry name" value="Trypsin"/>
    <property type="match status" value="1"/>
</dbReference>
<dbReference type="GO" id="GO:0004252">
    <property type="term" value="F:serine-type endopeptidase activity"/>
    <property type="evidence" value="ECO:0007669"/>
    <property type="project" value="InterPro"/>
</dbReference>
<proteinExistence type="inferred from homology"/>
<keyword evidence="1" id="KW-1015">Disulfide bond</keyword>
<evidence type="ECO:0000259" key="4">
    <source>
        <dbReference type="PROSITE" id="PS50240"/>
    </source>
</evidence>